<feature type="transmembrane region" description="Helical" evidence="5">
    <location>
        <begin position="59"/>
        <end position="77"/>
    </location>
</feature>
<dbReference type="GO" id="GO:0009507">
    <property type="term" value="C:chloroplast"/>
    <property type="evidence" value="ECO:0007669"/>
    <property type="project" value="TreeGrafter"/>
</dbReference>
<comment type="caution">
    <text evidence="6">The sequence shown here is derived from an EMBL/GenBank/DDBJ whole genome shotgun (WGS) entry which is preliminary data.</text>
</comment>
<dbReference type="PANTHER" id="PTHR14110">
    <property type="entry name" value="MITOCHONDRIAL IMPORT INNER MEMBRANE TRANSLOCASE SUBUNIT TIM22"/>
    <property type="match status" value="1"/>
</dbReference>
<organism evidence="6 7">
    <name type="scientific">Taxus chinensis</name>
    <name type="common">Chinese yew</name>
    <name type="synonym">Taxus wallichiana var. chinensis</name>
    <dbReference type="NCBI Taxonomy" id="29808"/>
    <lineage>
        <taxon>Eukaryota</taxon>
        <taxon>Viridiplantae</taxon>
        <taxon>Streptophyta</taxon>
        <taxon>Embryophyta</taxon>
        <taxon>Tracheophyta</taxon>
        <taxon>Spermatophyta</taxon>
        <taxon>Pinopsida</taxon>
        <taxon>Pinidae</taxon>
        <taxon>Conifers II</taxon>
        <taxon>Cupressales</taxon>
        <taxon>Taxaceae</taxon>
        <taxon>Taxus</taxon>
    </lineage>
</organism>
<dbReference type="Pfam" id="PF02466">
    <property type="entry name" value="Tim17"/>
    <property type="match status" value="1"/>
</dbReference>
<keyword evidence="2 5" id="KW-0812">Transmembrane</keyword>
<comment type="subcellular location">
    <subcellularLocation>
        <location evidence="1">Membrane</location>
        <topology evidence="1">Multi-pass membrane protein</topology>
    </subcellularLocation>
</comment>
<proteinExistence type="predicted"/>
<dbReference type="GO" id="GO:0045039">
    <property type="term" value="P:protein insertion into mitochondrial inner membrane"/>
    <property type="evidence" value="ECO:0007669"/>
    <property type="project" value="InterPro"/>
</dbReference>
<dbReference type="EMBL" id="JAHRHJ020000009">
    <property type="protein sequence ID" value="KAH9301701.1"/>
    <property type="molecule type" value="Genomic_DNA"/>
</dbReference>
<evidence type="ECO:0000313" key="6">
    <source>
        <dbReference type="EMBL" id="KAH9301701.1"/>
    </source>
</evidence>
<keyword evidence="3 5" id="KW-1133">Transmembrane helix</keyword>
<sequence length="172" mass="17739">MDPKVKEEQENSLEFKTFAGTVSGLVAGSVWGAVVASWHDVPKVERNVALPGLQRTLHLMGNYGLTFAAIGGIFAFSDHVAERFRGKKDFWNGAIGGFVAGASVLGLRGGDSLAGAGGESLAVAFPSRSISSALSAGAALAATAALVDASGQTTRIDNGTEYYPYTTGKTPE</sequence>
<evidence type="ECO:0000256" key="5">
    <source>
        <dbReference type="SAM" id="Phobius"/>
    </source>
</evidence>
<keyword evidence="7" id="KW-1185">Reference proteome</keyword>
<dbReference type="PANTHER" id="PTHR14110:SF18">
    <property type="entry name" value="OUTER ENVELOPE PORE PROTEIN 16-3, CHLOROPLASTIC_MITOCHONDRIAL"/>
    <property type="match status" value="1"/>
</dbReference>
<evidence type="ECO:0000256" key="1">
    <source>
        <dbReference type="ARBA" id="ARBA00004141"/>
    </source>
</evidence>
<evidence type="ECO:0000256" key="3">
    <source>
        <dbReference type="ARBA" id="ARBA00022989"/>
    </source>
</evidence>
<dbReference type="InterPro" id="IPR039175">
    <property type="entry name" value="TIM22"/>
</dbReference>
<evidence type="ECO:0000256" key="2">
    <source>
        <dbReference type="ARBA" id="ARBA00022692"/>
    </source>
</evidence>
<protein>
    <submittedName>
        <fullName evidence="6">Uncharacterized protein</fullName>
    </submittedName>
</protein>
<feature type="transmembrane region" description="Helical" evidence="5">
    <location>
        <begin position="89"/>
        <end position="109"/>
    </location>
</feature>
<dbReference type="AlphaFoldDB" id="A0AA38CHL1"/>
<evidence type="ECO:0000313" key="7">
    <source>
        <dbReference type="Proteomes" id="UP000824469"/>
    </source>
</evidence>
<dbReference type="Proteomes" id="UP000824469">
    <property type="component" value="Unassembled WGS sequence"/>
</dbReference>
<reference evidence="6 7" key="1">
    <citation type="journal article" date="2021" name="Nat. Plants">
        <title>The Taxus genome provides insights into paclitaxel biosynthesis.</title>
        <authorList>
            <person name="Xiong X."/>
            <person name="Gou J."/>
            <person name="Liao Q."/>
            <person name="Li Y."/>
            <person name="Zhou Q."/>
            <person name="Bi G."/>
            <person name="Li C."/>
            <person name="Du R."/>
            <person name="Wang X."/>
            <person name="Sun T."/>
            <person name="Guo L."/>
            <person name="Liang H."/>
            <person name="Lu P."/>
            <person name="Wu Y."/>
            <person name="Zhang Z."/>
            <person name="Ro D.K."/>
            <person name="Shang Y."/>
            <person name="Huang S."/>
            <person name="Yan J."/>
        </authorList>
    </citation>
    <scope>NUCLEOTIDE SEQUENCE [LARGE SCALE GENOMIC DNA]</scope>
    <source>
        <strain evidence="6">Ta-2019</strain>
    </source>
</reference>
<feature type="transmembrane region" description="Helical" evidence="5">
    <location>
        <begin position="21"/>
        <end position="39"/>
    </location>
</feature>
<dbReference type="OMA" id="REKKDFW"/>
<name>A0AA38CHL1_TAXCH</name>
<dbReference type="GO" id="GO:0042721">
    <property type="term" value="C:TIM22 mitochondrial import inner membrane insertion complex"/>
    <property type="evidence" value="ECO:0007669"/>
    <property type="project" value="InterPro"/>
</dbReference>
<evidence type="ECO:0000256" key="4">
    <source>
        <dbReference type="ARBA" id="ARBA00023136"/>
    </source>
</evidence>
<gene>
    <name evidence="6" type="ORF">KI387_013284</name>
</gene>
<keyword evidence="4 5" id="KW-0472">Membrane</keyword>
<accession>A0AA38CHL1</accession>